<keyword evidence="6" id="KW-1015">Disulfide bond</keyword>
<name>A0A376B154_9ASCO</name>
<dbReference type="InterPro" id="IPR044865">
    <property type="entry name" value="MRH_dom"/>
</dbReference>
<dbReference type="AlphaFoldDB" id="A0A376B154"/>
<evidence type="ECO:0000256" key="2">
    <source>
        <dbReference type="ARBA" id="ARBA00009918"/>
    </source>
</evidence>
<comment type="function">
    <text evidence="7">Lectin involved in the quality control of the secretory pathway. As a member of the endoplasmic reticulum-associated degradation lumenal (ERAD-L) surveillance system, targets misfolded endoplasmic reticulum lumenal glycoproteins for degradation.</text>
</comment>
<dbReference type="PROSITE" id="PS51914">
    <property type="entry name" value="MRH"/>
    <property type="match status" value="1"/>
</dbReference>
<dbReference type="PANTHER" id="PTHR15414">
    <property type="entry name" value="OS-9-RELATED"/>
    <property type="match status" value="1"/>
</dbReference>
<dbReference type="GO" id="GO:0030246">
    <property type="term" value="F:carbohydrate binding"/>
    <property type="evidence" value="ECO:0007669"/>
    <property type="project" value="UniProtKB-UniRule"/>
</dbReference>
<reference evidence="12" key="1">
    <citation type="submission" date="2018-06" db="EMBL/GenBank/DDBJ databases">
        <authorList>
            <person name="Guldener U."/>
        </authorList>
    </citation>
    <scope>NUCLEOTIDE SEQUENCE [LARGE SCALE GENOMIC DNA]</scope>
    <source>
        <strain evidence="12">UTAD17</strain>
    </source>
</reference>
<evidence type="ECO:0000256" key="6">
    <source>
        <dbReference type="ARBA" id="ARBA00023157"/>
    </source>
</evidence>
<comment type="similarity">
    <text evidence="2 7">Belongs to the OS-9 family.</text>
</comment>
<evidence type="ECO:0000256" key="8">
    <source>
        <dbReference type="SAM" id="MobiDB-lite"/>
    </source>
</evidence>
<evidence type="ECO:0000256" key="3">
    <source>
        <dbReference type="ARBA" id="ARBA00022729"/>
    </source>
</evidence>
<dbReference type="Proteomes" id="UP000262825">
    <property type="component" value="Unassembled WGS sequence"/>
</dbReference>
<evidence type="ECO:0000256" key="1">
    <source>
        <dbReference type="ARBA" id="ARBA00004367"/>
    </source>
</evidence>
<keyword evidence="12" id="KW-1185">Reference proteome</keyword>
<evidence type="ECO:0000256" key="9">
    <source>
        <dbReference type="SAM" id="SignalP"/>
    </source>
</evidence>
<evidence type="ECO:0000256" key="7">
    <source>
        <dbReference type="RuleBase" id="RU369099"/>
    </source>
</evidence>
<keyword evidence="3 9" id="KW-0732">Signal</keyword>
<protein>
    <recommendedName>
        <fullName evidence="7">Endoplasmic reticulum lectin</fullName>
    </recommendedName>
    <alternativeName>
        <fullName evidence="7">Protein OS-9 homolog</fullName>
    </alternativeName>
</protein>
<comment type="subcellular location">
    <subcellularLocation>
        <location evidence="1 7">Endoplasmic reticulum membrane</location>
        <topology evidence="1 7">Peripheral membrane protein</topology>
        <orientation evidence="1 7">Lumenal side</orientation>
    </subcellularLocation>
</comment>
<dbReference type="GO" id="GO:0005788">
    <property type="term" value="C:endoplasmic reticulum lumen"/>
    <property type="evidence" value="ECO:0007669"/>
    <property type="project" value="UniProtKB-UniRule"/>
</dbReference>
<keyword evidence="7" id="KW-0472">Membrane</keyword>
<evidence type="ECO:0000259" key="10">
    <source>
        <dbReference type="PROSITE" id="PS51914"/>
    </source>
</evidence>
<dbReference type="InterPro" id="IPR009011">
    <property type="entry name" value="Man6P_isomerase_rcpt-bd_dom_sf"/>
</dbReference>
<dbReference type="InterPro" id="IPR045149">
    <property type="entry name" value="OS-9-like"/>
</dbReference>
<evidence type="ECO:0000256" key="4">
    <source>
        <dbReference type="ARBA" id="ARBA00022734"/>
    </source>
</evidence>
<dbReference type="VEuPathDB" id="FungiDB:SCODWIG_00133"/>
<dbReference type="GO" id="GO:0005789">
    <property type="term" value="C:endoplasmic reticulum membrane"/>
    <property type="evidence" value="ECO:0007669"/>
    <property type="project" value="UniProtKB-SubCell"/>
</dbReference>
<evidence type="ECO:0000313" key="11">
    <source>
        <dbReference type="EMBL" id="SSD58372.1"/>
    </source>
</evidence>
<sequence>MFTGVNNMLFKSIVTLFLFINVISAFVANPIIQDPISLPKYDFKYITNKNNHVDNLSELLQDIGPYHNCFVETLESAEDVEAYDPNSNDFKQLLDQTIVNATIILDKLFNATSIITPSKHRYQLGLSTGYWNYIFAYNNTIVQYSNEDLSYVLGSYKETVSNPTILSNENGFYLSQHYFTGTICDITSKPRVVDVQYICDPSLKKGTAQFVTIREWRICEYEAIIATHDLCNVPLLSKDAEETFSYRVTCENPNIKSATSYLTSPNHDVHFLGESIYLLKTTEQSKNDTELDVIVLASSSASQIDDIFSTLQANVFGSIFAKGYLGSGIYTKSYFIWNAPVINLFGDILGYLKVETTGQHSDGSLSISLNNETPTFENGNFEIIRLLEEEEEEDFVAPLGEDTSHGPVNPGEKNLLEDDIIVRIGTDYDAIIIETPDDIIAFPIEAKIEPNDNTLINNVENVILDGQNKDNVLKIETKKDTKKELLTRGNINANEHASPGKTELEHDEL</sequence>
<feature type="domain" description="MRH" evidence="10">
    <location>
        <begin position="105"/>
        <end position="233"/>
    </location>
</feature>
<accession>A0A376B154</accession>
<feature type="signal peptide" evidence="9">
    <location>
        <begin position="1"/>
        <end position="25"/>
    </location>
</feature>
<proteinExistence type="inferred from homology"/>
<keyword evidence="4 7" id="KW-0430">Lectin</keyword>
<evidence type="ECO:0000256" key="5">
    <source>
        <dbReference type="ARBA" id="ARBA00022824"/>
    </source>
</evidence>
<dbReference type="EMBL" id="UFAJ01000008">
    <property type="protein sequence ID" value="SSD58372.1"/>
    <property type="molecule type" value="Genomic_DNA"/>
</dbReference>
<dbReference type="Gene3D" id="3.10.310.60">
    <property type="match status" value="1"/>
</dbReference>
<keyword evidence="5 7" id="KW-0256">Endoplasmic reticulum</keyword>
<dbReference type="GO" id="GO:0030970">
    <property type="term" value="P:retrograde protein transport, ER to cytosol"/>
    <property type="evidence" value="ECO:0007669"/>
    <property type="project" value="TreeGrafter"/>
</dbReference>
<feature type="chain" id="PRO_5016961199" description="Endoplasmic reticulum lectin" evidence="9">
    <location>
        <begin position="26"/>
        <end position="509"/>
    </location>
</feature>
<dbReference type="SUPFAM" id="SSF50911">
    <property type="entry name" value="Mannose 6-phosphate receptor domain"/>
    <property type="match status" value="1"/>
</dbReference>
<dbReference type="Gene3D" id="2.70.130.10">
    <property type="entry name" value="Mannose-6-phosphate receptor binding domain"/>
    <property type="match status" value="1"/>
</dbReference>
<gene>
    <name evidence="11" type="ORF">SCODWIG_00133</name>
</gene>
<organism evidence="11 12">
    <name type="scientific">Saccharomycodes ludwigii</name>
    <dbReference type="NCBI Taxonomy" id="36035"/>
    <lineage>
        <taxon>Eukaryota</taxon>
        <taxon>Fungi</taxon>
        <taxon>Dikarya</taxon>
        <taxon>Ascomycota</taxon>
        <taxon>Saccharomycotina</taxon>
        <taxon>Saccharomycetes</taxon>
        <taxon>Saccharomycodales</taxon>
        <taxon>Saccharomycodaceae</taxon>
        <taxon>Saccharomycodes</taxon>
    </lineage>
</organism>
<dbReference type="GO" id="GO:0030968">
    <property type="term" value="P:endoplasmic reticulum unfolded protein response"/>
    <property type="evidence" value="ECO:0007669"/>
    <property type="project" value="UniProtKB-UniRule"/>
</dbReference>
<dbReference type="PANTHER" id="PTHR15414:SF0">
    <property type="entry name" value="ENDOPLASMIC RETICULUM LECTIN 1"/>
    <property type="match status" value="1"/>
</dbReference>
<evidence type="ECO:0000313" key="12">
    <source>
        <dbReference type="Proteomes" id="UP000262825"/>
    </source>
</evidence>
<feature type="region of interest" description="Disordered" evidence="8">
    <location>
        <begin position="490"/>
        <end position="509"/>
    </location>
</feature>